<sequence>MLGRPRASFPPRTGRLTALSALSGLVIAAVAASLAGPWDNGQRTAERERAAAQVRTGDADHAEKAPGRDDPQARHHAPEVLAALGPADAAPGQTGARAGAPRPTEAGLADVLGPLLRDRSLGSLRAASVWDVASGEGLYGSRPGTSAIPASVTKLATGAAALSALGPDHRIATVTRVKGSTVYLVGGGDPTLTAAELDQLAKDTARALKNKDKEVTLRYDTSAYSGPVRHPIGVNDNLAPVTALMVDEGRLDDSTHGPAPRSGDPAGAAARLFAEKLGKHGVKVSGPARSGQAPKKAGQTAVVYSAPLGIVAERMLTNSDNDIAEHLARQVAIAAGRAASFSGASKAVAAELASLDLPVKGASFADGSGLNRRDHASAEFYARLLVAAGDPDHPELRPLLTGLPIAGFSGTLDERYADGSGAGFVRAKTGTLTGVNTLAGTVVDADGRLLAFAFMANGTTDRDAAQRTLDKMASAVAKCGCR</sequence>
<reference evidence="4 5" key="1">
    <citation type="submission" date="2019-10" db="EMBL/GenBank/DDBJ databases">
        <title>Streptomyces smaragdinus sp. nov. and Streptomyces fabii sp. nov., isolated from the gut of fungus growing-termite Macrotermes natalensis.</title>
        <authorList>
            <person name="Schwitalla J."/>
            <person name="Benndorf R."/>
            <person name="Martin K."/>
            <person name="De Beer W."/>
            <person name="Kaster A.-K."/>
            <person name="Vollmers J."/>
            <person name="Poulsen M."/>
            <person name="Beemelmanns C."/>
        </authorList>
    </citation>
    <scope>NUCLEOTIDE SEQUENCE [LARGE SCALE GENOMIC DNA]</scope>
    <source>
        <strain evidence="4 5">RB5</strain>
    </source>
</reference>
<dbReference type="GO" id="GO:0006508">
    <property type="term" value="P:proteolysis"/>
    <property type="evidence" value="ECO:0007669"/>
    <property type="project" value="InterPro"/>
</dbReference>
<evidence type="ECO:0000256" key="2">
    <source>
        <dbReference type="ARBA" id="ARBA00022801"/>
    </source>
</evidence>
<keyword evidence="5" id="KW-1185">Reference proteome</keyword>
<dbReference type="AlphaFoldDB" id="A0A7K0CSA1"/>
<name>A0A7K0CSA1_9ACTN</name>
<accession>A0A7K0CSA1</accession>
<dbReference type="PRINTS" id="PR00922">
    <property type="entry name" value="DADACBPTASE3"/>
</dbReference>
<protein>
    <recommendedName>
        <fullName evidence="6">Serine-type D-Ala-D-Ala carboxypeptidase</fullName>
    </recommendedName>
</protein>
<dbReference type="PANTHER" id="PTHR30023:SF0">
    <property type="entry name" value="PENICILLIN-SENSITIVE CARBOXYPEPTIDASE A"/>
    <property type="match status" value="1"/>
</dbReference>
<dbReference type="Proteomes" id="UP000466345">
    <property type="component" value="Unassembled WGS sequence"/>
</dbReference>
<feature type="compositionally biased region" description="Basic and acidic residues" evidence="3">
    <location>
        <begin position="57"/>
        <end position="74"/>
    </location>
</feature>
<dbReference type="PANTHER" id="PTHR30023">
    <property type="entry name" value="D-ALANYL-D-ALANINE CARBOXYPEPTIDASE"/>
    <property type="match status" value="1"/>
</dbReference>
<comment type="caution">
    <text evidence="4">The sequence shown here is derived from an EMBL/GenBank/DDBJ whole genome shotgun (WGS) entry which is preliminary data.</text>
</comment>
<organism evidence="4 5">
    <name type="scientific">Streptomyces smaragdinus</name>
    <dbReference type="NCBI Taxonomy" id="2585196"/>
    <lineage>
        <taxon>Bacteria</taxon>
        <taxon>Bacillati</taxon>
        <taxon>Actinomycetota</taxon>
        <taxon>Actinomycetes</taxon>
        <taxon>Kitasatosporales</taxon>
        <taxon>Streptomycetaceae</taxon>
        <taxon>Streptomyces</taxon>
    </lineage>
</organism>
<feature type="region of interest" description="Disordered" evidence="3">
    <location>
        <begin position="38"/>
        <end position="74"/>
    </location>
</feature>
<dbReference type="Pfam" id="PF02113">
    <property type="entry name" value="Peptidase_S13"/>
    <property type="match status" value="2"/>
</dbReference>
<gene>
    <name evidence="4" type="ORF">SRB5_65080</name>
</gene>
<dbReference type="InterPro" id="IPR012338">
    <property type="entry name" value="Beta-lactam/transpept-like"/>
</dbReference>
<evidence type="ECO:0000256" key="3">
    <source>
        <dbReference type="SAM" id="MobiDB-lite"/>
    </source>
</evidence>
<keyword evidence="2" id="KW-0378">Hydrolase</keyword>
<evidence type="ECO:0000256" key="1">
    <source>
        <dbReference type="ARBA" id="ARBA00006096"/>
    </source>
</evidence>
<dbReference type="SUPFAM" id="SSF56601">
    <property type="entry name" value="beta-lactamase/transpeptidase-like"/>
    <property type="match status" value="1"/>
</dbReference>
<dbReference type="GO" id="GO:0004185">
    <property type="term" value="F:serine-type carboxypeptidase activity"/>
    <property type="evidence" value="ECO:0007669"/>
    <property type="project" value="InterPro"/>
</dbReference>
<evidence type="ECO:0000313" key="5">
    <source>
        <dbReference type="Proteomes" id="UP000466345"/>
    </source>
</evidence>
<dbReference type="EMBL" id="WEGJ01000051">
    <property type="protein sequence ID" value="MQY16310.1"/>
    <property type="molecule type" value="Genomic_DNA"/>
</dbReference>
<dbReference type="Gene3D" id="3.40.710.10">
    <property type="entry name" value="DD-peptidase/beta-lactamase superfamily"/>
    <property type="match status" value="2"/>
</dbReference>
<feature type="region of interest" description="Disordered" evidence="3">
    <location>
        <begin position="86"/>
        <end position="105"/>
    </location>
</feature>
<proteinExistence type="inferred from homology"/>
<dbReference type="GO" id="GO:0000270">
    <property type="term" value="P:peptidoglycan metabolic process"/>
    <property type="evidence" value="ECO:0007669"/>
    <property type="project" value="TreeGrafter"/>
</dbReference>
<dbReference type="InterPro" id="IPR000667">
    <property type="entry name" value="Peptidase_S13"/>
</dbReference>
<comment type="similarity">
    <text evidence="1">Belongs to the peptidase S13 family.</text>
</comment>
<evidence type="ECO:0008006" key="6">
    <source>
        <dbReference type="Google" id="ProtNLM"/>
    </source>
</evidence>
<dbReference type="RefSeq" id="WP_323378862.1">
    <property type="nucleotide sequence ID" value="NZ_WEGJ01000051.1"/>
</dbReference>
<evidence type="ECO:0000313" key="4">
    <source>
        <dbReference type="EMBL" id="MQY16310.1"/>
    </source>
</evidence>
<dbReference type="NCBIfam" id="TIGR00666">
    <property type="entry name" value="PBP4"/>
    <property type="match status" value="1"/>
</dbReference>